<name>A0ABS4S682_9BACI</name>
<reference evidence="1 2" key="1">
    <citation type="submission" date="2021-03" db="EMBL/GenBank/DDBJ databases">
        <title>Genomic Encyclopedia of Type Strains, Phase IV (KMG-IV): sequencing the most valuable type-strain genomes for metagenomic binning, comparative biology and taxonomic classification.</title>
        <authorList>
            <person name="Goeker M."/>
        </authorList>
    </citation>
    <scope>NUCLEOTIDE SEQUENCE [LARGE SCALE GENOMIC DNA]</scope>
    <source>
        <strain evidence="1 2">DSM 25790</strain>
    </source>
</reference>
<evidence type="ECO:0008006" key="3">
    <source>
        <dbReference type="Google" id="ProtNLM"/>
    </source>
</evidence>
<evidence type="ECO:0000313" key="2">
    <source>
        <dbReference type="Proteomes" id="UP001519294"/>
    </source>
</evidence>
<protein>
    <recommendedName>
        <fullName evidence="3">DUF4025 domain-containing protein</fullName>
    </recommendedName>
</protein>
<evidence type="ECO:0000313" key="1">
    <source>
        <dbReference type="EMBL" id="MBP2256991.1"/>
    </source>
</evidence>
<dbReference type="EMBL" id="JAGIKX010000004">
    <property type="protein sequence ID" value="MBP2256991.1"/>
    <property type="molecule type" value="Genomic_DNA"/>
</dbReference>
<gene>
    <name evidence="1" type="ORF">J2Z81_000935</name>
</gene>
<proteinExistence type="predicted"/>
<comment type="caution">
    <text evidence="1">The sequence shown here is derived from an EMBL/GenBank/DDBJ whole genome shotgun (WGS) entry which is preliminary data.</text>
</comment>
<accession>A0ABS4S682</accession>
<sequence length="61" mass="6910">MDEKKKKKVIGDNVVAPGINEEDAYGEKATEAEIKSGESIKVTQFVYDEYDPSENDEENER</sequence>
<keyword evidence="2" id="KW-1185">Reference proteome</keyword>
<dbReference type="Proteomes" id="UP001519294">
    <property type="component" value="Unassembled WGS sequence"/>
</dbReference>
<dbReference type="RefSeq" id="WP_226981237.1">
    <property type="nucleotide sequence ID" value="NZ_JAGIKX010000004.1"/>
</dbReference>
<organism evidence="1 2">
    <name type="scientific">Virgibacillus alimentarius</name>
    <dbReference type="NCBI Taxonomy" id="698769"/>
    <lineage>
        <taxon>Bacteria</taxon>
        <taxon>Bacillati</taxon>
        <taxon>Bacillota</taxon>
        <taxon>Bacilli</taxon>
        <taxon>Bacillales</taxon>
        <taxon>Bacillaceae</taxon>
        <taxon>Virgibacillus</taxon>
    </lineage>
</organism>